<sequence length="49" mass="5054">MVASGGVSSLDDLRAIATLTGEGVEGAIVGKALYEQKFTLEEALEAVSR</sequence>
<evidence type="ECO:0000256" key="1">
    <source>
        <dbReference type="RuleBase" id="RU003657"/>
    </source>
</evidence>
<dbReference type="Gene3D" id="3.20.20.70">
    <property type="entry name" value="Aldolase class I"/>
    <property type="match status" value="1"/>
</dbReference>
<dbReference type="InterPro" id="IPR006062">
    <property type="entry name" value="His_biosynth"/>
</dbReference>
<gene>
    <name evidence="2" type="ORF">GCM10009663_28870</name>
</gene>
<evidence type="ECO:0000313" key="2">
    <source>
        <dbReference type="EMBL" id="GAA1083664.1"/>
    </source>
</evidence>
<evidence type="ECO:0008006" key="4">
    <source>
        <dbReference type="Google" id="ProtNLM"/>
    </source>
</evidence>
<evidence type="ECO:0000313" key="3">
    <source>
        <dbReference type="Proteomes" id="UP001499987"/>
    </source>
</evidence>
<proteinExistence type="inferred from homology"/>
<keyword evidence="1" id="KW-0028">Amino-acid biosynthesis</keyword>
<accession>A0ABP4E0A6</accession>
<dbReference type="Proteomes" id="UP001499987">
    <property type="component" value="Unassembled WGS sequence"/>
</dbReference>
<dbReference type="InterPro" id="IPR013785">
    <property type="entry name" value="Aldolase_TIM"/>
</dbReference>
<comment type="similarity">
    <text evidence="1">Belongs to the HisA/HisF family.</text>
</comment>
<keyword evidence="3" id="KW-1185">Reference proteome</keyword>
<organism evidence="2 3">
    <name type="scientific">Kitasatospora arboriphila</name>
    <dbReference type="NCBI Taxonomy" id="258052"/>
    <lineage>
        <taxon>Bacteria</taxon>
        <taxon>Bacillati</taxon>
        <taxon>Actinomycetota</taxon>
        <taxon>Actinomycetes</taxon>
        <taxon>Kitasatosporales</taxon>
        <taxon>Streptomycetaceae</taxon>
        <taxon>Kitasatospora</taxon>
    </lineage>
</organism>
<keyword evidence="1" id="KW-0368">Histidine biosynthesis</keyword>
<comment type="caution">
    <text evidence="2">The sequence shown here is derived from an EMBL/GenBank/DDBJ whole genome shotgun (WGS) entry which is preliminary data.</text>
</comment>
<name>A0ABP4E0A6_9ACTN</name>
<dbReference type="Pfam" id="PF00977">
    <property type="entry name" value="His_biosynth"/>
    <property type="match status" value="1"/>
</dbReference>
<reference evidence="3" key="1">
    <citation type="journal article" date="2019" name="Int. J. Syst. Evol. Microbiol.">
        <title>The Global Catalogue of Microorganisms (GCM) 10K type strain sequencing project: providing services to taxonomists for standard genome sequencing and annotation.</title>
        <authorList>
            <consortium name="The Broad Institute Genomics Platform"/>
            <consortium name="The Broad Institute Genome Sequencing Center for Infectious Disease"/>
            <person name="Wu L."/>
            <person name="Ma J."/>
        </authorList>
    </citation>
    <scope>NUCLEOTIDE SEQUENCE [LARGE SCALE GENOMIC DNA]</scope>
    <source>
        <strain evidence="3">JCM 13002</strain>
    </source>
</reference>
<dbReference type="SUPFAM" id="SSF51569">
    <property type="entry name" value="Aldolase"/>
    <property type="match status" value="1"/>
</dbReference>
<dbReference type="EMBL" id="BAAALD010000023">
    <property type="protein sequence ID" value="GAA1083664.1"/>
    <property type="molecule type" value="Genomic_DNA"/>
</dbReference>
<protein>
    <recommendedName>
        <fullName evidence="4">1-(5-phosphoribosyl)-5-((5-phosphoribosylamino)methylideneamino)imidazole-4-carboxamide isomerase</fullName>
    </recommendedName>
</protein>